<comment type="caution">
    <text evidence="4">The sequence shown here is derived from an EMBL/GenBank/DDBJ whole genome shotgun (WGS) entry which is preliminary data.</text>
</comment>
<comment type="similarity">
    <text evidence="1">Belongs to the methyltransferase superfamily.</text>
</comment>
<evidence type="ECO:0000313" key="5">
    <source>
        <dbReference type="Proteomes" id="UP001530293"/>
    </source>
</evidence>
<dbReference type="GO" id="GO:0032259">
    <property type="term" value="P:methylation"/>
    <property type="evidence" value="ECO:0007669"/>
    <property type="project" value="UniProtKB-KW"/>
</dbReference>
<evidence type="ECO:0000256" key="3">
    <source>
        <dbReference type="ARBA" id="ARBA00022679"/>
    </source>
</evidence>
<evidence type="ECO:0000256" key="2">
    <source>
        <dbReference type="ARBA" id="ARBA00022603"/>
    </source>
</evidence>
<gene>
    <name evidence="4" type="ORF">ACHAWU_007248</name>
</gene>
<dbReference type="Proteomes" id="UP001530293">
    <property type="component" value="Unassembled WGS sequence"/>
</dbReference>
<keyword evidence="5" id="KW-1185">Reference proteome</keyword>
<dbReference type="PANTHER" id="PTHR12176:SF84">
    <property type="entry name" value="METHYLTRANSFERASE DOMAIN-CONTAINING PROTEIN"/>
    <property type="match status" value="1"/>
</dbReference>
<accession>A0ABD3LY26</accession>
<dbReference type="EMBL" id="JALLBG020000312">
    <property type="protein sequence ID" value="KAL3756297.1"/>
    <property type="molecule type" value="Genomic_DNA"/>
</dbReference>
<proteinExistence type="inferred from homology"/>
<sequence length="537" mass="61144">MNQEQAPPYSDSGTESPFEWLTNFQSLRHLVVPSRIVFGHDVYHEKPITTTSSSSYHLSSEEEVDKIGAGKGDQEQNNHHPNLSTGQIYLNALHVGCGTSTLGESLACLREHSSREDTTSTNKSNNKYLLQYGHIINVDNDQKALDSMRCRWECKLRHHQTNIDDVGKGGNSRNNDDMANNISMEWKNLDFASDESCRTALDDLYRQLMMQRKLNAKITKGTLCLNEEDAPGGCIDLVIDKSTLDCLLCSETTVIAQFLCEIYRALRVPSMDEFAAEHDVLTWGGVYVLITFHPVEFIDNLLKRLPGADWDVDYQVIQRQVEDVTCLDRNLELDEVVVHNENECKNNRTTEVGEHGDGVQHSPPHTYAWSSGSFHPDKNYRKTVNAFTCRRRNRPRCRSSTVPTFNDDNNTSSTSLPTYILDREEVRKHIEQTCDEWYRLTNPIVTKAREEQLRAAFLRSAEEARIDGVSSETEALLNLEQCYDIIFTDAEKEHLDYEHFREDWDAYCSSRAEADGSSINTCGMTVAIALDFLNEMQ</sequence>
<evidence type="ECO:0000313" key="4">
    <source>
        <dbReference type="EMBL" id="KAL3756297.1"/>
    </source>
</evidence>
<dbReference type="AlphaFoldDB" id="A0ABD3LY26"/>
<dbReference type="GO" id="GO:0008168">
    <property type="term" value="F:methyltransferase activity"/>
    <property type="evidence" value="ECO:0007669"/>
    <property type="project" value="UniProtKB-KW"/>
</dbReference>
<evidence type="ECO:0000256" key="1">
    <source>
        <dbReference type="ARBA" id="ARBA00008361"/>
    </source>
</evidence>
<dbReference type="Gene3D" id="3.40.50.150">
    <property type="entry name" value="Vaccinia Virus protein VP39"/>
    <property type="match status" value="1"/>
</dbReference>
<reference evidence="4 5" key="1">
    <citation type="submission" date="2024-10" db="EMBL/GenBank/DDBJ databases">
        <title>Updated reference genomes for cyclostephanoid diatoms.</title>
        <authorList>
            <person name="Roberts W.R."/>
            <person name="Alverson A.J."/>
        </authorList>
    </citation>
    <scope>NUCLEOTIDE SEQUENCE [LARGE SCALE GENOMIC DNA]</scope>
    <source>
        <strain evidence="4 5">AJA232-27</strain>
    </source>
</reference>
<dbReference type="PANTHER" id="PTHR12176">
    <property type="entry name" value="SAM-DEPENDENT METHYLTRANSFERASE SUPERFAMILY PROTEIN"/>
    <property type="match status" value="1"/>
</dbReference>
<protein>
    <submittedName>
        <fullName evidence="4">Uncharacterized protein</fullName>
    </submittedName>
</protein>
<name>A0ABD3LY26_9STRA</name>
<keyword evidence="2" id="KW-0489">Methyltransferase</keyword>
<keyword evidence="3" id="KW-0808">Transferase</keyword>
<dbReference type="InterPro" id="IPR029063">
    <property type="entry name" value="SAM-dependent_MTases_sf"/>
</dbReference>
<dbReference type="InterPro" id="IPR051419">
    <property type="entry name" value="Lys/N-term_MeTrsfase_sf"/>
</dbReference>
<organism evidence="4 5">
    <name type="scientific">Discostella pseudostelligera</name>
    <dbReference type="NCBI Taxonomy" id="259834"/>
    <lineage>
        <taxon>Eukaryota</taxon>
        <taxon>Sar</taxon>
        <taxon>Stramenopiles</taxon>
        <taxon>Ochrophyta</taxon>
        <taxon>Bacillariophyta</taxon>
        <taxon>Coscinodiscophyceae</taxon>
        <taxon>Thalassiosirophycidae</taxon>
        <taxon>Stephanodiscales</taxon>
        <taxon>Stephanodiscaceae</taxon>
        <taxon>Discostella</taxon>
    </lineage>
</organism>